<comment type="subcellular location">
    <subcellularLocation>
        <location evidence="2">Cytoplasm</location>
    </subcellularLocation>
</comment>
<dbReference type="Pfam" id="PF02504">
    <property type="entry name" value="FA_synthesis"/>
    <property type="match status" value="1"/>
</dbReference>
<keyword evidence="6" id="KW-0443">Lipid metabolism</keyword>
<keyword evidence="7" id="KW-0594">Phospholipid biosynthesis</keyword>
<dbReference type="EMBL" id="UOGK01000261">
    <property type="protein sequence ID" value="VAX39565.1"/>
    <property type="molecule type" value="Genomic_DNA"/>
</dbReference>
<dbReference type="GO" id="GO:0005737">
    <property type="term" value="C:cytoplasm"/>
    <property type="evidence" value="ECO:0007669"/>
    <property type="project" value="UniProtKB-SubCell"/>
</dbReference>
<comment type="catalytic activity">
    <reaction evidence="1">
        <text>a fatty acyl-[ACP] + phosphate = an acyl phosphate + holo-[ACP]</text>
        <dbReference type="Rhea" id="RHEA:42292"/>
        <dbReference type="Rhea" id="RHEA-COMP:9685"/>
        <dbReference type="Rhea" id="RHEA-COMP:14125"/>
        <dbReference type="ChEBI" id="CHEBI:43474"/>
        <dbReference type="ChEBI" id="CHEBI:59918"/>
        <dbReference type="ChEBI" id="CHEBI:64479"/>
        <dbReference type="ChEBI" id="CHEBI:138651"/>
        <dbReference type="EC" id="2.3.1.274"/>
    </reaction>
</comment>
<dbReference type="GO" id="GO:0006633">
    <property type="term" value="P:fatty acid biosynthetic process"/>
    <property type="evidence" value="ECO:0007669"/>
    <property type="project" value="InterPro"/>
</dbReference>
<comment type="subunit">
    <text evidence="10">Homodimer. Probably interacts with PlsY.</text>
</comment>
<keyword evidence="4" id="KW-0444">Lipid biosynthesis</keyword>
<sequence>MRLAVDVMGGDHAPDAILKGCVEALALLAPDDQLVLYGDSAIIHELLAEFGCDDQRLVVEHAEQSITMNDSPAKAVRAKPNSSIVRMALRGSRKHDDPVDGILSAGNTGACVAASIMHMKRLPGVHRPGIAVTIPAFHGPVVLCDAGANPNPTAVHLWQYGVMADVYARGILGIKSPRVALMNIGSEEGKGSDLIKKCRDLLRNTPDLNFIGFVEGRDFFAGVADVIITDGFVGNTVLKMAEGMAKSIFAAIAEEIMDADPALAVQFQPIVKQIYTKNDYHEYGGAPLLGVNGCCFISHGSSEPRTIKAAVRNARDYVNKHVNDDIAARIQSVEHVATHERAPA</sequence>
<accession>A0A3B1E2F5</accession>
<dbReference type="PIRSF" id="PIRSF002465">
    <property type="entry name" value="Phsphlp_syn_PlsX"/>
    <property type="match status" value="1"/>
</dbReference>
<evidence type="ECO:0000256" key="5">
    <source>
        <dbReference type="ARBA" id="ARBA00022679"/>
    </source>
</evidence>
<evidence type="ECO:0000256" key="8">
    <source>
        <dbReference type="ARBA" id="ARBA00023264"/>
    </source>
</evidence>
<dbReference type="GO" id="GO:0043811">
    <property type="term" value="F:phosphate:acyl-[acyl carrier protein] acyltransferase activity"/>
    <property type="evidence" value="ECO:0007669"/>
    <property type="project" value="UniProtKB-EC"/>
</dbReference>
<dbReference type="InterPro" id="IPR003664">
    <property type="entry name" value="FA_synthesis"/>
</dbReference>
<evidence type="ECO:0000256" key="1">
    <source>
        <dbReference type="ARBA" id="ARBA00001232"/>
    </source>
</evidence>
<keyword evidence="3" id="KW-0963">Cytoplasm</keyword>
<evidence type="ECO:0000256" key="6">
    <source>
        <dbReference type="ARBA" id="ARBA00023098"/>
    </source>
</evidence>
<proteinExistence type="inferred from homology"/>
<protein>
    <recommendedName>
        <fullName evidence="9">phosphate acyltransferase</fullName>
        <ecNumber evidence="9">2.3.1.274</ecNumber>
    </recommendedName>
</protein>
<gene>
    <name evidence="11" type="ORF">MNBD_PLANCTO03-503</name>
</gene>
<keyword evidence="5 11" id="KW-0808">Transferase</keyword>
<keyword evidence="11" id="KW-0012">Acyltransferase</keyword>
<evidence type="ECO:0000256" key="9">
    <source>
        <dbReference type="ARBA" id="ARBA00024069"/>
    </source>
</evidence>
<dbReference type="InterPro" id="IPR012281">
    <property type="entry name" value="Phospholipid_synth_PlsX-like"/>
</dbReference>
<dbReference type="HAMAP" id="MF_00019">
    <property type="entry name" value="PlsX"/>
    <property type="match status" value="1"/>
</dbReference>
<dbReference type="NCBIfam" id="TIGR00182">
    <property type="entry name" value="plsX"/>
    <property type="match status" value="1"/>
</dbReference>
<evidence type="ECO:0000256" key="10">
    <source>
        <dbReference type="ARBA" id="ARBA00046608"/>
    </source>
</evidence>
<dbReference type="Gene3D" id="3.40.718.10">
    <property type="entry name" value="Isopropylmalate Dehydrogenase"/>
    <property type="match status" value="1"/>
</dbReference>
<evidence type="ECO:0000256" key="2">
    <source>
        <dbReference type="ARBA" id="ARBA00004496"/>
    </source>
</evidence>
<evidence type="ECO:0000256" key="4">
    <source>
        <dbReference type="ARBA" id="ARBA00022516"/>
    </source>
</evidence>
<dbReference type="PANTHER" id="PTHR30100:SF1">
    <property type="entry name" value="PHOSPHATE ACYLTRANSFERASE"/>
    <property type="match status" value="1"/>
</dbReference>
<dbReference type="EC" id="2.3.1.274" evidence="9"/>
<evidence type="ECO:0000256" key="7">
    <source>
        <dbReference type="ARBA" id="ARBA00023209"/>
    </source>
</evidence>
<organism evidence="11">
    <name type="scientific">hydrothermal vent metagenome</name>
    <dbReference type="NCBI Taxonomy" id="652676"/>
    <lineage>
        <taxon>unclassified sequences</taxon>
        <taxon>metagenomes</taxon>
        <taxon>ecological metagenomes</taxon>
    </lineage>
</organism>
<dbReference type="AlphaFoldDB" id="A0A3B1E2F5"/>
<evidence type="ECO:0000313" key="11">
    <source>
        <dbReference type="EMBL" id="VAX39565.1"/>
    </source>
</evidence>
<keyword evidence="8" id="KW-1208">Phospholipid metabolism</keyword>
<reference evidence="11" key="1">
    <citation type="submission" date="2018-06" db="EMBL/GenBank/DDBJ databases">
        <authorList>
            <person name="Zhirakovskaya E."/>
        </authorList>
    </citation>
    <scope>NUCLEOTIDE SEQUENCE</scope>
</reference>
<name>A0A3B1E2F5_9ZZZZ</name>
<dbReference type="GO" id="GO:0008654">
    <property type="term" value="P:phospholipid biosynthetic process"/>
    <property type="evidence" value="ECO:0007669"/>
    <property type="project" value="UniProtKB-KW"/>
</dbReference>
<evidence type="ECO:0000256" key="3">
    <source>
        <dbReference type="ARBA" id="ARBA00022490"/>
    </source>
</evidence>
<dbReference type="PANTHER" id="PTHR30100">
    <property type="entry name" value="FATTY ACID/PHOSPHOLIPID SYNTHESIS PROTEIN PLSX"/>
    <property type="match status" value="1"/>
</dbReference>
<dbReference type="SUPFAM" id="SSF53659">
    <property type="entry name" value="Isocitrate/Isopropylmalate dehydrogenase-like"/>
    <property type="match status" value="1"/>
</dbReference>